<accession>A0A9J6E0R3</accession>
<dbReference type="GO" id="GO:0090575">
    <property type="term" value="C:RNA polymerase II transcription regulator complex"/>
    <property type="evidence" value="ECO:0007669"/>
    <property type="project" value="TreeGrafter"/>
</dbReference>
<dbReference type="AlphaFoldDB" id="A0A9J6E0R3"/>
<dbReference type="EMBL" id="JABSTU010000006">
    <property type="protein sequence ID" value="KAH8027837.1"/>
    <property type="molecule type" value="Genomic_DNA"/>
</dbReference>
<keyword evidence="4" id="KW-0539">Nucleus</keyword>
<dbReference type="Pfam" id="PF00010">
    <property type="entry name" value="HLH"/>
    <property type="match status" value="1"/>
</dbReference>
<keyword evidence="3" id="KW-0238">DNA-binding</keyword>
<protein>
    <recommendedName>
        <fullName evidence="6">BHLH domain-containing protein</fullName>
    </recommendedName>
</protein>
<evidence type="ECO:0000259" key="6">
    <source>
        <dbReference type="PROSITE" id="PS50888"/>
    </source>
</evidence>
<dbReference type="SUPFAM" id="SSF47459">
    <property type="entry name" value="HLH, helix-loop-helix DNA-binding domain"/>
    <property type="match status" value="1"/>
</dbReference>
<keyword evidence="8" id="KW-1185">Reference proteome</keyword>
<dbReference type="Gene3D" id="4.10.280.10">
    <property type="entry name" value="Helix-loop-helix DNA-binding domain"/>
    <property type="match status" value="1"/>
</dbReference>
<dbReference type="PANTHER" id="PTHR13935:SF106">
    <property type="entry name" value="ACHAETE-SCUTE COMPLEX PROTEIN T5-RELATED"/>
    <property type="match status" value="1"/>
</dbReference>
<dbReference type="GO" id="GO:0000977">
    <property type="term" value="F:RNA polymerase II transcription regulatory region sequence-specific DNA binding"/>
    <property type="evidence" value="ECO:0007669"/>
    <property type="project" value="TreeGrafter"/>
</dbReference>
<evidence type="ECO:0000256" key="4">
    <source>
        <dbReference type="ARBA" id="ARBA00023242"/>
    </source>
</evidence>
<dbReference type="GO" id="GO:0007399">
    <property type="term" value="P:nervous system development"/>
    <property type="evidence" value="ECO:0007669"/>
    <property type="project" value="UniProtKB-KW"/>
</dbReference>
<evidence type="ECO:0000256" key="5">
    <source>
        <dbReference type="SAM" id="MobiDB-lite"/>
    </source>
</evidence>
<feature type="region of interest" description="Disordered" evidence="5">
    <location>
        <begin position="15"/>
        <end position="40"/>
    </location>
</feature>
<dbReference type="GO" id="GO:0000981">
    <property type="term" value="F:DNA-binding transcription factor activity, RNA polymerase II-specific"/>
    <property type="evidence" value="ECO:0007669"/>
    <property type="project" value="TreeGrafter"/>
</dbReference>
<dbReference type="OrthoDB" id="5976910at2759"/>
<dbReference type="GO" id="GO:0046983">
    <property type="term" value="F:protein dimerization activity"/>
    <property type="evidence" value="ECO:0007669"/>
    <property type="project" value="InterPro"/>
</dbReference>
<feature type="compositionally biased region" description="Low complexity" evidence="5">
    <location>
        <begin position="138"/>
        <end position="158"/>
    </location>
</feature>
<keyword evidence="2" id="KW-0524">Neurogenesis</keyword>
<organism evidence="7 8">
    <name type="scientific">Rhipicephalus microplus</name>
    <name type="common">Cattle tick</name>
    <name type="synonym">Boophilus microplus</name>
    <dbReference type="NCBI Taxonomy" id="6941"/>
    <lineage>
        <taxon>Eukaryota</taxon>
        <taxon>Metazoa</taxon>
        <taxon>Ecdysozoa</taxon>
        <taxon>Arthropoda</taxon>
        <taxon>Chelicerata</taxon>
        <taxon>Arachnida</taxon>
        <taxon>Acari</taxon>
        <taxon>Parasitiformes</taxon>
        <taxon>Ixodida</taxon>
        <taxon>Ixodoidea</taxon>
        <taxon>Ixodidae</taxon>
        <taxon>Rhipicephalinae</taxon>
        <taxon>Rhipicephalus</taxon>
        <taxon>Boophilus</taxon>
    </lineage>
</organism>
<comment type="caution">
    <text evidence="7">The sequence shown here is derived from an EMBL/GenBank/DDBJ whole genome shotgun (WGS) entry which is preliminary data.</text>
</comment>
<feature type="region of interest" description="Disordered" evidence="5">
    <location>
        <begin position="118"/>
        <end position="158"/>
    </location>
</feature>
<reference evidence="7" key="2">
    <citation type="submission" date="2021-09" db="EMBL/GenBank/DDBJ databases">
        <authorList>
            <person name="Jia N."/>
            <person name="Wang J."/>
            <person name="Shi W."/>
            <person name="Du L."/>
            <person name="Sun Y."/>
            <person name="Zhan W."/>
            <person name="Jiang J."/>
            <person name="Wang Q."/>
            <person name="Zhang B."/>
            <person name="Ji P."/>
            <person name="Sakyi L.B."/>
            <person name="Cui X."/>
            <person name="Yuan T."/>
            <person name="Jiang B."/>
            <person name="Yang W."/>
            <person name="Lam T.T.-Y."/>
            <person name="Chang Q."/>
            <person name="Ding S."/>
            <person name="Wang X."/>
            <person name="Zhu J."/>
            <person name="Ruan X."/>
            <person name="Zhao L."/>
            <person name="Wei J."/>
            <person name="Que T."/>
            <person name="Du C."/>
            <person name="Cheng J."/>
            <person name="Dai P."/>
            <person name="Han X."/>
            <person name="Huang E."/>
            <person name="Gao Y."/>
            <person name="Liu J."/>
            <person name="Shao H."/>
            <person name="Ye R."/>
            <person name="Li L."/>
            <person name="Wei W."/>
            <person name="Wang X."/>
            <person name="Wang C."/>
            <person name="Huo Q."/>
            <person name="Li W."/>
            <person name="Guo W."/>
            <person name="Chen H."/>
            <person name="Chen S."/>
            <person name="Zhou L."/>
            <person name="Zhou L."/>
            <person name="Ni X."/>
            <person name="Tian J."/>
            <person name="Zhou Y."/>
            <person name="Sheng Y."/>
            <person name="Liu T."/>
            <person name="Pan Y."/>
            <person name="Xia L."/>
            <person name="Li J."/>
            <person name="Zhao F."/>
            <person name="Cao W."/>
        </authorList>
    </citation>
    <scope>NUCLEOTIDE SEQUENCE</scope>
    <source>
        <strain evidence="7">Rmic-2018</strain>
        <tissue evidence="7">Larvae</tissue>
    </source>
</reference>
<name>A0A9J6E0R3_RHIMP</name>
<evidence type="ECO:0000313" key="8">
    <source>
        <dbReference type="Proteomes" id="UP000821866"/>
    </source>
</evidence>
<evidence type="ECO:0000256" key="2">
    <source>
        <dbReference type="ARBA" id="ARBA00022902"/>
    </source>
</evidence>
<reference evidence="7" key="1">
    <citation type="journal article" date="2020" name="Cell">
        <title>Large-Scale Comparative Analyses of Tick Genomes Elucidate Their Genetic Diversity and Vector Capacities.</title>
        <authorList>
            <consortium name="Tick Genome and Microbiome Consortium (TIGMIC)"/>
            <person name="Jia N."/>
            <person name="Wang J."/>
            <person name="Shi W."/>
            <person name="Du L."/>
            <person name="Sun Y."/>
            <person name="Zhan W."/>
            <person name="Jiang J.F."/>
            <person name="Wang Q."/>
            <person name="Zhang B."/>
            <person name="Ji P."/>
            <person name="Bell-Sakyi L."/>
            <person name="Cui X.M."/>
            <person name="Yuan T.T."/>
            <person name="Jiang B.G."/>
            <person name="Yang W.F."/>
            <person name="Lam T.T."/>
            <person name="Chang Q.C."/>
            <person name="Ding S.J."/>
            <person name="Wang X.J."/>
            <person name="Zhu J.G."/>
            <person name="Ruan X.D."/>
            <person name="Zhao L."/>
            <person name="Wei J.T."/>
            <person name="Ye R.Z."/>
            <person name="Que T.C."/>
            <person name="Du C.H."/>
            <person name="Zhou Y.H."/>
            <person name="Cheng J.X."/>
            <person name="Dai P.F."/>
            <person name="Guo W.B."/>
            <person name="Han X.H."/>
            <person name="Huang E.J."/>
            <person name="Li L.F."/>
            <person name="Wei W."/>
            <person name="Gao Y.C."/>
            <person name="Liu J.Z."/>
            <person name="Shao H.Z."/>
            <person name="Wang X."/>
            <person name="Wang C.C."/>
            <person name="Yang T.C."/>
            <person name="Huo Q.B."/>
            <person name="Li W."/>
            <person name="Chen H.Y."/>
            <person name="Chen S.E."/>
            <person name="Zhou L.G."/>
            <person name="Ni X.B."/>
            <person name="Tian J.H."/>
            <person name="Sheng Y."/>
            <person name="Liu T."/>
            <person name="Pan Y.S."/>
            <person name="Xia L.Y."/>
            <person name="Li J."/>
            <person name="Zhao F."/>
            <person name="Cao W.C."/>
        </authorList>
    </citation>
    <scope>NUCLEOTIDE SEQUENCE</scope>
    <source>
        <strain evidence="7">Rmic-2018</strain>
    </source>
</reference>
<proteinExistence type="predicted"/>
<dbReference type="VEuPathDB" id="VectorBase:LOC119167810"/>
<dbReference type="GO" id="GO:0045944">
    <property type="term" value="P:positive regulation of transcription by RNA polymerase II"/>
    <property type="evidence" value="ECO:0007669"/>
    <property type="project" value="TreeGrafter"/>
</dbReference>
<dbReference type="FunFam" id="4.10.280.10:FF:000029">
    <property type="entry name" value="Achaete-scute family bHLH transcription factor 1"/>
    <property type="match status" value="1"/>
</dbReference>
<sequence>MKPDGVALFQHTHHHRHDIVHQDESRHHSTQCSPASPRPAKMTSFVATTAPYTAAVARRNERERNRVRLVNHGFNALRQHVPQTGQKKLSKVETLRSAVEYIRELQKLLELTRRQAVSLPEEQYSSPKENRVPDGAYSGSSPPSIVESTSSPCSSNSNECGIPASRVDRAGSFEEHCASPKKASCGVDDEQEVLWELASWWPAT</sequence>
<dbReference type="InterPro" id="IPR015660">
    <property type="entry name" value="MASH1/Ascl1a-like"/>
</dbReference>
<dbReference type="OMA" id="NHGFNAL"/>
<evidence type="ECO:0000256" key="1">
    <source>
        <dbReference type="ARBA" id="ARBA00004123"/>
    </source>
</evidence>
<feature type="domain" description="BHLH" evidence="6">
    <location>
        <begin position="54"/>
        <end position="105"/>
    </location>
</feature>
<dbReference type="PANTHER" id="PTHR13935">
    <property type="entry name" value="ACHAETE-SCUTE TRANSCRIPTION FACTOR-RELATED"/>
    <property type="match status" value="1"/>
</dbReference>
<dbReference type="PROSITE" id="PS50888">
    <property type="entry name" value="BHLH"/>
    <property type="match status" value="1"/>
</dbReference>
<evidence type="ECO:0000313" key="7">
    <source>
        <dbReference type="EMBL" id="KAH8027837.1"/>
    </source>
</evidence>
<dbReference type="InterPro" id="IPR011598">
    <property type="entry name" value="bHLH_dom"/>
</dbReference>
<gene>
    <name evidence="7" type="ORF">HPB51_010483</name>
</gene>
<dbReference type="InterPro" id="IPR036638">
    <property type="entry name" value="HLH_DNA-bd_sf"/>
</dbReference>
<evidence type="ECO:0000256" key="3">
    <source>
        <dbReference type="ARBA" id="ARBA00023125"/>
    </source>
</evidence>
<comment type="subcellular location">
    <subcellularLocation>
        <location evidence="1">Nucleus</location>
    </subcellularLocation>
</comment>
<dbReference type="Proteomes" id="UP000821866">
    <property type="component" value="Chromosome 4"/>
</dbReference>
<dbReference type="SMART" id="SM00353">
    <property type="entry name" value="HLH"/>
    <property type="match status" value="1"/>
</dbReference>